<reference evidence="9" key="1">
    <citation type="journal article" date="2014" name="Int. J. Syst. Evol. Microbiol.">
        <title>Complete genome sequence of Corynebacterium casei LMG S-19264T (=DSM 44701T), isolated from a smear-ripened cheese.</title>
        <authorList>
            <consortium name="US DOE Joint Genome Institute (JGI-PGF)"/>
            <person name="Walter F."/>
            <person name="Albersmeier A."/>
            <person name="Kalinowski J."/>
            <person name="Ruckert C."/>
        </authorList>
    </citation>
    <scope>NUCLEOTIDE SEQUENCE</scope>
    <source>
        <strain evidence="9">KCTC 12368</strain>
    </source>
</reference>
<evidence type="ECO:0000256" key="3">
    <source>
        <dbReference type="ARBA" id="ARBA00022763"/>
    </source>
</evidence>
<dbReference type="PANTHER" id="PTHR13604:SF0">
    <property type="entry name" value="ABASIC SITE PROCESSING PROTEIN HMCES"/>
    <property type="match status" value="1"/>
</dbReference>
<name>A0A918QE90_9BACT</name>
<dbReference type="InterPro" id="IPR036590">
    <property type="entry name" value="SRAP-like"/>
</dbReference>
<keyword evidence="2 8" id="KW-0645">Protease</keyword>
<evidence type="ECO:0000256" key="8">
    <source>
        <dbReference type="RuleBase" id="RU364100"/>
    </source>
</evidence>
<evidence type="ECO:0000256" key="4">
    <source>
        <dbReference type="ARBA" id="ARBA00022801"/>
    </source>
</evidence>
<dbReference type="Proteomes" id="UP000619457">
    <property type="component" value="Unassembled WGS sequence"/>
</dbReference>
<keyword evidence="4 8" id="KW-0378">Hydrolase</keyword>
<keyword evidence="6" id="KW-0238">DNA-binding</keyword>
<dbReference type="Gene3D" id="3.90.1680.10">
    <property type="entry name" value="SOS response associated peptidase-like"/>
    <property type="match status" value="1"/>
</dbReference>
<dbReference type="GO" id="GO:0008233">
    <property type="term" value="F:peptidase activity"/>
    <property type="evidence" value="ECO:0007669"/>
    <property type="project" value="UniProtKB-KW"/>
</dbReference>
<evidence type="ECO:0000313" key="9">
    <source>
        <dbReference type="EMBL" id="GGZ42141.1"/>
    </source>
</evidence>
<dbReference type="EC" id="3.4.-.-" evidence="8"/>
<dbReference type="GO" id="GO:0106300">
    <property type="term" value="P:protein-DNA covalent cross-linking repair"/>
    <property type="evidence" value="ECO:0007669"/>
    <property type="project" value="InterPro"/>
</dbReference>
<dbReference type="Pfam" id="PF02586">
    <property type="entry name" value="SRAP"/>
    <property type="match status" value="1"/>
</dbReference>
<dbReference type="AlphaFoldDB" id="A0A918QE90"/>
<evidence type="ECO:0000256" key="1">
    <source>
        <dbReference type="ARBA" id="ARBA00008136"/>
    </source>
</evidence>
<evidence type="ECO:0000256" key="6">
    <source>
        <dbReference type="ARBA" id="ARBA00023125"/>
    </source>
</evidence>
<keyword evidence="5" id="KW-0190">Covalent protein-DNA linkage</keyword>
<evidence type="ECO:0000256" key="7">
    <source>
        <dbReference type="ARBA" id="ARBA00023239"/>
    </source>
</evidence>
<keyword evidence="7" id="KW-0456">Lyase</keyword>
<dbReference type="EMBL" id="BMWX01000012">
    <property type="protein sequence ID" value="GGZ42141.1"/>
    <property type="molecule type" value="Genomic_DNA"/>
</dbReference>
<comment type="similarity">
    <text evidence="1 8">Belongs to the SOS response-associated peptidase family.</text>
</comment>
<protein>
    <recommendedName>
        <fullName evidence="8">Abasic site processing protein</fullName>
        <ecNumber evidence="8">3.4.-.-</ecNumber>
    </recommendedName>
</protein>
<dbReference type="GO" id="GO:0003697">
    <property type="term" value="F:single-stranded DNA binding"/>
    <property type="evidence" value="ECO:0007669"/>
    <property type="project" value="InterPro"/>
</dbReference>
<dbReference type="GO" id="GO:0016829">
    <property type="term" value="F:lyase activity"/>
    <property type="evidence" value="ECO:0007669"/>
    <property type="project" value="UniProtKB-KW"/>
</dbReference>
<dbReference type="InterPro" id="IPR003738">
    <property type="entry name" value="SRAP"/>
</dbReference>
<keyword evidence="3" id="KW-0227">DNA damage</keyword>
<dbReference type="GO" id="GO:0006508">
    <property type="term" value="P:proteolysis"/>
    <property type="evidence" value="ECO:0007669"/>
    <property type="project" value="UniProtKB-KW"/>
</dbReference>
<sequence length="225" mass="25637">MCYHVSLNKDIKVVEKEFGKKVDAPELFQTGYHLNGFAQPYLPVLSTQDATSISMYRWKLLPHWLKSESDWKANTLNAKGEELFEKGAYKTYWQNRCLVICNGFFEPHHPSGQKKAQSYYVKPKAGGFFTLGAVYSVWKDIPTFSIITVAASPLLEEIHNEKKRMPLILDGDRADAWLLPDLSKTEMAGLMTPYPEDDRLEGFRVMDGVTNSRIDTNIPEVLEAL</sequence>
<accession>A0A918QE90</accession>
<evidence type="ECO:0000313" key="10">
    <source>
        <dbReference type="Proteomes" id="UP000619457"/>
    </source>
</evidence>
<gene>
    <name evidence="9" type="ORF">GCM10007049_39190</name>
</gene>
<comment type="caution">
    <text evidence="9">The sequence shown here is derived from an EMBL/GenBank/DDBJ whole genome shotgun (WGS) entry which is preliminary data.</text>
</comment>
<evidence type="ECO:0000256" key="5">
    <source>
        <dbReference type="ARBA" id="ARBA00023124"/>
    </source>
</evidence>
<reference evidence="9" key="2">
    <citation type="submission" date="2020-09" db="EMBL/GenBank/DDBJ databases">
        <authorList>
            <person name="Sun Q."/>
            <person name="Kim S."/>
        </authorList>
    </citation>
    <scope>NUCLEOTIDE SEQUENCE</scope>
    <source>
        <strain evidence="9">KCTC 12368</strain>
    </source>
</reference>
<evidence type="ECO:0000256" key="2">
    <source>
        <dbReference type="ARBA" id="ARBA00022670"/>
    </source>
</evidence>
<keyword evidence="10" id="KW-1185">Reference proteome</keyword>
<dbReference type="PANTHER" id="PTHR13604">
    <property type="entry name" value="DC12-RELATED"/>
    <property type="match status" value="1"/>
</dbReference>
<organism evidence="9 10">
    <name type="scientific">Echinicola pacifica</name>
    <dbReference type="NCBI Taxonomy" id="346377"/>
    <lineage>
        <taxon>Bacteria</taxon>
        <taxon>Pseudomonadati</taxon>
        <taxon>Bacteroidota</taxon>
        <taxon>Cytophagia</taxon>
        <taxon>Cytophagales</taxon>
        <taxon>Cyclobacteriaceae</taxon>
        <taxon>Echinicola</taxon>
    </lineage>
</organism>
<dbReference type="RefSeq" id="WP_018473843.1">
    <property type="nucleotide sequence ID" value="NZ_BMWX01000012.1"/>
</dbReference>
<proteinExistence type="inferred from homology"/>
<dbReference type="SUPFAM" id="SSF143081">
    <property type="entry name" value="BB1717-like"/>
    <property type="match status" value="1"/>
</dbReference>